<name>A0ABZ0ELV3_9BURK</name>
<keyword evidence="3" id="KW-1185">Reference proteome</keyword>
<evidence type="ECO:0000256" key="1">
    <source>
        <dbReference type="SAM" id="MobiDB-lite"/>
    </source>
</evidence>
<evidence type="ECO:0000313" key="3">
    <source>
        <dbReference type="Proteomes" id="UP001302652"/>
    </source>
</evidence>
<proteinExistence type="predicted"/>
<gene>
    <name evidence="2" type="ORF">RW095_35880</name>
</gene>
<dbReference type="EMBL" id="CP136513">
    <property type="protein sequence ID" value="WOD18146.1"/>
    <property type="molecule type" value="Genomic_DNA"/>
</dbReference>
<organism evidence="2 3">
    <name type="scientific">Paraburkholderia kirstenboschensis</name>
    <dbReference type="NCBI Taxonomy" id="1245436"/>
    <lineage>
        <taxon>Bacteria</taxon>
        <taxon>Pseudomonadati</taxon>
        <taxon>Pseudomonadota</taxon>
        <taxon>Betaproteobacteria</taxon>
        <taxon>Burkholderiales</taxon>
        <taxon>Burkholderiaceae</taxon>
        <taxon>Paraburkholderia</taxon>
    </lineage>
</organism>
<sequence length="612" mass="67088">MDEQKRTTWQVRTRTATRANGAPELLMAWGTDKGTGQPRYILDLSEAEGGAACNCQCADCGMTLIAVNAGKTIYRRRPHFRHEAGGERRTCLIAAARAGLLASLADVGYLTLPGHRRDARITGLSGHVYEAWVEVPPEAVKVVSTAIVDEASAIVRLEDGREFRVLLVGSRSSMTVDVPTVEIVVDDPALAALSPEDLRNRMRLDVSAGNWCSHWKDLQLEAEAAKAAGDLAADSIDYGSPNRESALHEAAKKILERECRILVPALQVSEANQIRPAASLELEDVSLEHPLGEIRPDVKARTASHPHWPADDLLIEVTVSNRITSEREARIKKRNLPSLEINLSMLAGRVTLNEFRDLVVSELEGKRWIHHPALAEAEKNHVFTQDEPQKVAWTSDALSSQRGAGIGKSQREGFFGPGGASPEPQVATGSGAARVPRAAPQSVMRALQRVSDGRLANQPFIMVPDLTVRLSSATGMSSPYPQVIRAARALKIREITVGSTRDSVPALRIKTIAAPDWPAETLFVELSIKGFSEPDTVRIRERGQPTLAMELGRLDPDALDELLLGRLVFNEFAAKRWLFHPSIDDYIRRFEATRSQQATPTRTAPTYSARRG</sequence>
<dbReference type="RefSeq" id="WP_317020484.1">
    <property type="nucleotide sequence ID" value="NZ_CP136513.1"/>
</dbReference>
<reference evidence="2 3" key="1">
    <citation type="submission" date="2023-10" db="EMBL/GenBank/DDBJ databases">
        <title>Surface-active antibiotics is a multifunctional adaptation for post-fire microbes.</title>
        <authorList>
            <person name="Liu M.D."/>
            <person name="Du Y."/>
            <person name="Koupaei S.K."/>
            <person name="Kim N.R."/>
            <person name="Zhang W."/>
            <person name="Traxler M.F."/>
        </authorList>
    </citation>
    <scope>NUCLEOTIDE SEQUENCE [LARGE SCALE GENOMIC DNA]</scope>
    <source>
        <strain evidence="2 3">F3</strain>
    </source>
</reference>
<dbReference type="Proteomes" id="UP001302652">
    <property type="component" value="Chromosome 1"/>
</dbReference>
<evidence type="ECO:0000313" key="2">
    <source>
        <dbReference type="EMBL" id="WOD18146.1"/>
    </source>
</evidence>
<protein>
    <submittedName>
        <fullName evidence="2">Uncharacterized protein</fullName>
    </submittedName>
</protein>
<feature type="region of interest" description="Disordered" evidence="1">
    <location>
        <begin position="416"/>
        <end position="435"/>
    </location>
</feature>
<accession>A0ABZ0ELV3</accession>